<comment type="function">
    <text evidence="13">In addition to polymerase activity, this DNA polymerase exhibits 3'-5' and 5'-3' exonuclease activity.</text>
</comment>
<name>A0A806FVU8_BIFAN</name>
<dbReference type="CDD" id="cd08637">
    <property type="entry name" value="DNA_pol_A_pol_I_C"/>
    <property type="match status" value="1"/>
</dbReference>
<evidence type="ECO:0000256" key="8">
    <source>
        <dbReference type="ARBA" id="ARBA00022839"/>
    </source>
</evidence>
<protein>
    <recommendedName>
        <fullName evidence="14 15">DNA polymerase I</fullName>
        <ecNumber evidence="14 15">2.7.7.7</ecNumber>
    </recommendedName>
</protein>
<dbReference type="AlphaFoldDB" id="A0A806FVU8"/>
<dbReference type="InterPro" id="IPR002298">
    <property type="entry name" value="DNA_polymerase_A"/>
</dbReference>
<dbReference type="Gene3D" id="1.10.150.20">
    <property type="entry name" value="5' to 3' exonuclease, C-terminal subdomain"/>
    <property type="match status" value="2"/>
</dbReference>
<dbReference type="InterPro" id="IPR019760">
    <property type="entry name" value="DNA-dir_DNA_pol_A_CS"/>
</dbReference>
<proteinExistence type="inferred from homology"/>
<keyword evidence="4 15" id="KW-0235">DNA replication</keyword>
<evidence type="ECO:0000256" key="1">
    <source>
        <dbReference type="ARBA" id="ARBA00007705"/>
    </source>
</evidence>
<dbReference type="Gene3D" id="3.30.420.10">
    <property type="entry name" value="Ribonuclease H-like superfamily/Ribonuclease H"/>
    <property type="match status" value="1"/>
</dbReference>
<evidence type="ECO:0000256" key="12">
    <source>
        <dbReference type="ARBA" id="ARBA00049244"/>
    </source>
</evidence>
<dbReference type="FunFam" id="1.10.150.20:FF:000002">
    <property type="entry name" value="DNA polymerase I"/>
    <property type="match status" value="1"/>
</dbReference>
<keyword evidence="10 15" id="KW-0238">DNA-binding</keyword>
<dbReference type="CDD" id="cd06140">
    <property type="entry name" value="DNA_polA_I_Bacillus_like_exo"/>
    <property type="match status" value="1"/>
</dbReference>
<dbReference type="PANTHER" id="PTHR10133:SF27">
    <property type="entry name" value="DNA POLYMERASE NU"/>
    <property type="match status" value="1"/>
</dbReference>
<evidence type="ECO:0000259" key="16">
    <source>
        <dbReference type="SMART" id="SM00475"/>
    </source>
</evidence>
<accession>A0A806FVU8</accession>
<dbReference type="InterPro" id="IPR036279">
    <property type="entry name" value="5-3_exonuclease_C_sf"/>
</dbReference>
<dbReference type="FunFam" id="3.40.50.1010:FF:000001">
    <property type="entry name" value="DNA polymerase I"/>
    <property type="match status" value="1"/>
</dbReference>
<dbReference type="InterPro" id="IPR020045">
    <property type="entry name" value="DNA_polI_H3TH"/>
</dbReference>
<dbReference type="InterPro" id="IPR001098">
    <property type="entry name" value="DNA-dir_DNA_pol_A_palm_dom"/>
</dbReference>
<dbReference type="GO" id="GO:0006302">
    <property type="term" value="P:double-strand break repair"/>
    <property type="evidence" value="ECO:0007669"/>
    <property type="project" value="TreeGrafter"/>
</dbReference>
<dbReference type="SMART" id="SM00475">
    <property type="entry name" value="53EXOc"/>
    <property type="match status" value="1"/>
</dbReference>
<dbReference type="CDD" id="cd09859">
    <property type="entry name" value="PIN_53EXO"/>
    <property type="match status" value="1"/>
</dbReference>
<dbReference type="InterPro" id="IPR012337">
    <property type="entry name" value="RNaseH-like_sf"/>
</dbReference>
<dbReference type="Gene3D" id="1.20.1060.10">
    <property type="entry name" value="Taq DNA Polymerase, Chain T, domain 4"/>
    <property type="match status" value="1"/>
</dbReference>
<dbReference type="Pfam" id="PF01367">
    <property type="entry name" value="5_3_exonuc"/>
    <property type="match status" value="1"/>
</dbReference>
<dbReference type="SMART" id="SM00482">
    <property type="entry name" value="POLAc"/>
    <property type="match status" value="1"/>
</dbReference>
<dbReference type="SUPFAM" id="SSF53098">
    <property type="entry name" value="Ribonuclease H-like"/>
    <property type="match status" value="1"/>
</dbReference>
<comment type="catalytic activity">
    <reaction evidence="12 15">
        <text>DNA(n) + a 2'-deoxyribonucleoside 5'-triphosphate = DNA(n+1) + diphosphate</text>
        <dbReference type="Rhea" id="RHEA:22508"/>
        <dbReference type="Rhea" id="RHEA-COMP:17339"/>
        <dbReference type="Rhea" id="RHEA-COMP:17340"/>
        <dbReference type="ChEBI" id="CHEBI:33019"/>
        <dbReference type="ChEBI" id="CHEBI:61560"/>
        <dbReference type="ChEBI" id="CHEBI:173112"/>
        <dbReference type="EC" id="2.7.7.7"/>
    </reaction>
</comment>
<dbReference type="InterPro" id="IPR043502">
    <property type="entry name" value="DNA/RNA_pol_sf"/>
</dbReference>
<dbReference type="InterPro" id="IPR002421">
    <property type="entry name" value="5-3_exonuclease"/>
</dbReference>
<keyword evidence="7 15" id="KW-0378">Hydrolase</keyword>
<comment type="similarity">
    <text evidence="1 15">Belongs to the DNA polymerase type-A family.</text>
</comment>
<dbReference type="GO" id="GO:0003677">
    <property type="term" value="F:DNA binding"/>
    <property type="evidence" value="ECO:0007669"/>
    <property type="project" value="UniProtKB-UniRule"/>
</dbReference>
<dbReference type="GO" id="GO:0008409">
    <property type="term" value="F:5'-3' exonuclease activity"/>
    <property type="evidence" value="ECO:0007669"/>
    <property type="project" value="UniProtKB-UniRule"/>
</dbReference>
<feature type="domain" description="5'-3' exonuclease" evidence="16">
    <location>
        <begin position="18"/>
        <end position="280"/>
    </location>
</feature>
<dbReference type="Proteomes" id="UP000008394">
    <property type="component" value="Chromosome"/>
</dbReference>
<dbReference type="EMBL" id="CP002915">
    <property type="protein sequence ID" value="AEK30432.1"/>
    <property type="molecule type" value="Genomic_DNA"/>
</dbReference>
<dbReference type="InterPro" id="IPR020046">
    <property type="entry name" value="5-3_exonucl_a-hlix_arch_N"/>
</dbReference>
<dbReference type="CDD" id="cd09898">
    <property type="entry name" value="H3TH_53EXO"/>
    <property type="match status" value="1"/>
</dbReference>
<gene>
    <name evidence="15" type="primary">polA</name>
    <name evidence="18" type="ORF">BALAC2494_00430</name>
</gene>
<dbReference type="NCBIfam" id="NF004397">
    <property type="entry name" value="PRK05755.1"/>
    <property type="match status" value="1"/>
</dbReference>
<dbReference type="SMART" id="SM00279">
    <property type="entry name" value="HhH2"/>
    <property type="match status" value="1"/>
</dbReference>
<evidence type="ECO:0000256" key="15">
    <source>
        <dbReference type="RuleBase" id="RU004460"/>
    </source>
</evidence>
<dbReference type="KEGG" id="bnm:BALAC2494_00430"/>
<evidence type="ECO:0000256" key="2">
    <source>
        <dbReference type="ARBA" id="ARBA00022679"/>
    </source>
</evidence>
<dbReference type="InterPro" id="IPR029060">
    <property type="entry name" value="PIN-like_dom_sf"/>
</dbReference>
<evidence type="ECO:0000256" key="11">
    <source>
        <dbReference type="ARBA" id="ARBA00023204"/>
    </source>
</evidence>
<evidence type="ECO:0000259" key="17">
    <source>
        <dbReference type="SMART" id="SM00482"/>
    </source>
</evidence>
<keyword evidence="3 15" id="KW-0548">Nucleotidyltransferase</keyword>
<dbReference type="Pfam" id="PF02739">
    <property type="entry name" value="5_3_exonuc_N"/>
    <property type="match status" value="1"/>
</dbReference>
<evidence type="ECO:0000256" key="10">
    <source>
        <dbReference type="ARBA" id="ARBA00023125"/>
    </source>
</evidence>
<evidence type="ECO:0000256" key="14">
    <source>
        <dbReference type="NCBIfam" id="TIGR00593"/>
    </source>
</evidence>
<dbReference type="Gene3D" id="3.30.70.370">
    <property type="match status" value="1"/>
</dbReference>
<dbReference type="Pfam" id="PF00476">
    <property type="entry name" value="DNA_pol_A"/>
    <property type="match status" value="1"/>
</dbReference>
<dbReference type="EC" id="2.7.7.7" evidence="14 15"/>
<evidence type="ECO:0000256" key="13">
    <source>
        <dbReference type="ARBA" id="ARBA00053603"/>
    </source>
</evidence>
<keyword evidence="11 15" id="KW-0234">DNA repair</keyword>
<dbReference type="PANTHER" id="PTHR10133">
    <property type="entry name" value="DNA POLYMERASE I"/>
    <property type="match status" value="1"/>
</dbReference>
<evidence type="ECO:0000256" key="3">
    <source>
        <dbReference type="ARBA" id="ARBA00022695"/>
    </source>
</evidence>
<keyword evidence="8 15" id="KW-0269">Exonuclease</keyword>
<keyword evidence="6 15" id="KW-0227">DNA damage</keyword>
<dbReference type="GO" id="GO:0003887">
    <property type="term" value="F:DNA-directed DNA polymerase activity"/>
    <property type="evidence" value="ECO:0007669"/>
    <property type="project" value="UniProtKB-UniRule"/>
</dbReference>
<dbReference type="NCBIfam" id="TIGR00593">
    <property type="entry name" value="pola"/>
    <property type="match status" value="1"/>
</dbReference>
<keyword evidence="9 15" id="KW-0239">DNA-directed DNA polymerase</keyword>
<dbReference type="SUPFAM" id="SSF47807">
    <property type="entry name" value="5' to 3' exonuclease, C-terminal subdomain"/>
    <property type="match status" value="1"/>
</dbReference>
<evidence type="ECO:0000256" key="6">
    <source>
        <dbReference type="ARBA" id="ARBA00022763"/>
    </source>
</evidence>
<dbReference type="FunFam" id="1.10.150.20:FF:000003">
    <property type="entry name" value="DNA polymerase I"/>
    <property type="match status" value="1"/>
</dbReference>
<keyword evidence="2 15" id="KW-0808">Transferase</keyword>
<keyword evidence="5" id="KW-0540">Nuclease</keyword>
<dbReference type="SUPFAM" id="SSF88723">
    <property type="entry name" value="PIN domain-like"/>
    <property type="match status" value="1"/>
</dbReference>
<dbReference type="PRINTS" id="PR00868">
    <property type="entry name" value="DNAPOLI"/>
</dbReference>
<dbReference type="InterPro" id="IPR008918">
    <property type="entry name" value="HhH2"/>
</dbReference>
<dbReference type="InterPro" id="IPR036397">
    <property type="entry name" value="RNaseH_sf"/>
</dbReference>
<evidence type="ECO:0000313" key="19">
    <source>
        <dbReference type="Proteomes" id="UP000008394"/>
    </source>
</evidence>
<evidence type="ECO:0000256" key="7">
    <source>
        <dbReference type="ARBA" id="ARBA00022801"/>
    </source>
</evidence>
<comment type="function">
    <text evidence="15">In addition to polymerase activity, this DNA polymerase exhibits 5'-3' exonuclease activity.</text>
</comment>
<organism evidence="18 19">
    <name type="scientific">Bifidobacterium animalis subsp. lactis CNCM I-2494</name>
    <dbReference type="NCBI Taxonomy" id="1042403"/>
    <lineage>
        <taxon>Bacteria</taxon>
        <taxon>Bacillati</taxon>
        <taxon>Actinomycetota</taxon>
        <taxon>Actinomycetes</taxon>
        <taxon>Bifidobacteriales</taxon>
        <taxon>Bifidobacteriaceae</taxon>
        <taxon>Bifidobacterium</taxon>
    </lineage>
</organism>
<dbReference type="InterPro" id="IPR018320">
    <property type="entry name" value="DNA_polymerase_1"/>
</dbReference>
<reference evidence="18 19" key="1">
    <citation type="journal article" date="2011" name="J. Bacteriol.">
        <title>Genome Sequence of the Probiotic Strain Bifidobacterium animalis subsp. lactis CNCM I-2494.</title>
        <authorList>
            <person name="Chervaux C."/>
            <person name="Grimaldi C."/>
            <person name="Bolotin A."/>
            <person name="Quinquis B."/>
            <person name="Legrain-Raspaud S."/>
            <person name="van Hylckama Vlieg J.E."/>
            <person name="Denariaz G."/>
            <person name="Smokvina T."/>
        </authorList>
    </citation>
    <scope>NUCLEOTIDE SEQUENCE [LARGE SCALE GENOMIC DNA]</scope>
    <source>
        <strain evidence="18 19">CNCM I-2494</strain>
    </source>
</reference>
<evidence type="ECO:0000256" key="9">
    <source>
        <dbReference type="ARBA" id="ARBA00022932"/>
    </source>
</evidence>
<dbReference type="SUPFAM" id="SSF56672">
    <property type="entry name" value="DNA/RNA polymerases"/>
    <property type="match status" value="1"/>
</dbReference>
<dbReference type="Gene3D" id="3.40.50.1010">
    <property type="entry name" value="5'-nuclease"/>
    <property type="match status" value="1"/>
</dbReference>
<feature type="domain" description="DNA-directed DNA polymerase family A palm" evidence="17">
    <location>
        <begin position="726"/>
        <end position="933"/>
    </location>
</feature>
<dbReference type="GO" id="GO:0006261">
    <property type="term" value="P:DNA-templated DNA replication"/>
    <property type="evidence" value="ECO:0007669"/>
    <property type="project" value="UniProtKB-UniRule"/>
</dbReference>
<evidence type="ECO:0000256" key="5">
    <source>
        <dbReference type="ARBA" id="ARBA00022722"/>
    </source>
</evidence>
<evidence type="ECO:0000256" key="4">
    <source>
        <dbReference type="ARBA" id="ARBA00022705"/>
    </source>
</evidence>
<dbReference type="PROSITE" id="PS00447">
    <property type="entry name" value="DNA_POLYMERASE_A"/>
    <property type="match status" value="1"/>
</dbReference>
<sequence>MVTNQRNGWVMETNEQGTRGTLLVIDGHSLAFRAFYALPAENFSAKDGQATNAVYGFFTMLSQVIASQKPDLLGVAFDVKGGTFRNKMLTQYKGTREAAPEELISQIPLIQDMLEAFGVTYVTKQGYEGDDVIATLATMGEHADYRTYVLSGDRDAFQLIDDDITVLYPGYHFKELKAMTPQAVEDKYHVTPRQYPDLAALRGETADNIPGVPGVGDGFAAKWINQYGGLDGVIEHADEIKGKKGDALRESIEQIRLNRKVNALVRDLDLGVDIADLTFGKVDPAKAEELFNQLNFGARIRSKLLKTFNAGDPGQPVAKKASDAERFEFEGEFDDGSFDTPESVRVQEPVVDEIDAPASLEAWAQQHCPIASGKSISSTTLDVVGEYDAQSQQCVEAVEGSWSLFASGSPKPGRSSISGLALMADGHAVVVDPHDEQYHMALQRILDTYAATLSVHGYKEHLHMLGAVNLRLPMVLFDTNLAGYLIDPDFQGGSLQDCADHFLHRHAEEVTETEQGTLDIGMDDERAERDRKVVRNAAIVSLLARTLARQLEQRCQYSLLRDIELPTSVALFHMEHTGASVDRARLDELLEMFTDESNRMEQICYEAAGHEVNLQSPKQLGVVLFEEMGLNPTKKTKRGSYSTNAKALTTLYATSEEGSRPNEFLGALLRHREVNKLRQIVQTLIDAINPRDGRIHTTFTQTVAATGRLSSVDPNLQNIPNRNATGRDIRSAFVPGEGFADLLSADYSQVELRIMADLSGDEALIKAFKSGADFHRYVASMVYGIPVDEVTPDQRNHVKAMSYGLAYGLSTYGLSQQLGIPSKEAAALRSRYFQTFGKVHDYLESLVSNARNTGYTQTMFGRRRYFPALTSANRVARDAAERGALNAPIQGTAADIMKIAMIRVDRALRDGNLNSRIVLQIHDELVVELAPGEEKRVTELVRDAMEHAVNIAVPLDVSTGVGSDWQQAAH</sequence>
<evidence type="ECO:0000313" key="18">
    <source>
        <dbReference type="EMBL" id="AEK30432.1"/>
    </source>
</evidence>